<dbReference type="Gene3D" id="3.40.50.1100">
    <property type="match status" value="2"/>
</dbReference>
<evidence type="ECO:0000256" key="1">
    <source>
        <dbReference type="ARBA" id="ARBA00001933"/>
    </source>
</evidence>
<evidence type="ECO:0000256" key="4">
    <source>
        <dbReference type="PIRSR" id="PIRSR006278-1"/>
    </source>
</evidence>
<comment type="cofactor">
    <cofactor evidence="1">
        <name>pyridoxal 5'-phosphate</name>
        <dbReference type="ChEBI" id="CHEBI:597326"/>
    </cofactor>
</comment>
<keyword evidence="3 5" id="KW-0663">Pyridoxal phosphate</keyword>
<dbReference type="PIRSF" id="PIRSF006278">
    <property type="entry name" value="ACCD_DCysDesulf"/>
    <property type="match status" value="1"/>
</dbReference>
<dbReference type="PANTHER" id="PTHR43780">
    <property type="entry name" value="1-AMINOCYCLOPROPANE-1-CARBOXYLATE DEAMINASE-RELATED"/>
    <property type="match status" value="1"/>
</dbReference>
<comment type="similarity">
    <text evidence="2">Belongs to the ACC deaminase/D-cysteine desulfhydrase family.</text>
</comment>
<evidence type="ECO:0000256" key="5">
    <source>
        <dbReference type="PIRSR" id="PIRSR006278-2"/>
    </source>
</evidence>
<accession>I5C7Q9</accession>
<dbReference type="GO" id="GO:0019148">
    <property type="term" value="F:D-cysteine desulfhydrase activity"/>
    <property type="evidence" value="ECO:0007669"/>
    <property type="project" value="TreeGrafter"/>
</dbReference>
<dbReference type="InterPro" id="IPR027278">
    <property type="entry name" value="ACCD_DCysDesulf"/>
</dbReference>
<name>I5C7Q9_9BACT</name>
<dbReference type="PANTHER" id="PTHR43780:SF2">
    <property type="entry name" value="1-AMINOCYCLOPROPANE-1-CARBOXYLATE DEAMINASE-RELATED"/>
    <property type="match status" value="1"/>
</dbReference>
<dbReference type="RefSeq" id="WP_009053814.1">
    <property type="nucleotide sequence ID" value="NZ_AJYA01000011.1"/>
</dbReference>
<reference evidence="6 7" key="1">
    <citation type="submission" date="2012-05" db="EMBL/GenBank/DDBJ databases">
        <title>Genome sequence of Nitritalea halalkaliphila LW7.</title>
        <authorList>
            <person name="Jangir P.K."/>
            <person name="Singh A."/>
            <person name="Shivaji S."/>
            <person name="Sharma R."/>
        </authorList>
    </citation>
    <scope>NUCLEOTIDE SEQUENCE [LARGE SCALE GENOMIC DNA]</scope>
    <source>
        <strain evidence="6 7">LW7</strain>
    </source>
</reference>
<dbReference type="InterPro" id="IPR036052">
    <property type="entry name" value="TrpB-like_PALP_sf"/>
</dbReference>
<dbReference type="Proteomes" id="UP000005551">
    <property type="component" value="Unassembled WGS sequence"/>
</dbReference>
<protein>
    <submittedName>
        <fullName evidence="6">1-aminocyclopropane-1-carboxylate deaminase</fullName>
    </submittedName>
</protein>
<dbReference type="PATRIC" id="fig|1189621.3.peg.1099"/>
<dbReference type="AlphaFoldDB" id="I5C7Q9"/>
<dbReference type="EMBL" id="AJYA01000011">
    <property type="protein sequence ID" value="EIM77861.1"/>
    <property type="molecule type" value="Genomic_DNA"/>
</dbReference>
<feature type="modified residue" description="N6-(pyridoxal phosphate)lysine" evidence="5">
    <location>
        <position position="43"/>
    </location>
</feature>
<dbReference type="OrthoDB" id="9801249at2"/>
<proteinExistence type="inferred from homology"/>
<evidence type="ECO:0000313" key="6">
    <source>
        <dbReference type="EMBL" id="EIM77861.1"/>
    </source>
</evidence>
<organism evidence="6 7">
    <name type="scientific">Nitritalea halalkaliphila LW7</name>
    <dbReference type="NCBI Taxonomy" id="1189621"/>
    <lineage>
        <taxon>Bacteria</taxon>
        <taxon>Pseudomonadati</taxon>
        <taxon>Bacteroidota</taxon>
        <taxon>Cytophagia</taxon>
        <taxon>Cytophagales</taxon>
        <taxon>Cyclobacteriaceae</taxon>
        <taxon>Nitritalea</taxon>
    </lineage>
</organism>
<gene>
    <name evidence="6" type="ORF">A3SI_05262</name>
</gene>
<feature type="active site" description="Nucleophile" evidence="4">
    <location>
        <position position="70"/>
    </location>
</feature>
<sequence>MQFPASLPLSTLRFPLKHADSGLFPRVRLLRLDLVHPLISGNKFFKLFYALQEAREQGFGQLLTFGGAFSNHLVATAAAAREFGMRSVGIIRGEELRDKRPRNPTLYWAERCGMVLHFVPRTAYRQKEGQDFKAALKRAFGTVYFIPEGGTGPLAVKGMAEVQRYIPADVQDIFTAAGTGGTAAGLILGGQPQQHVHVLPVLKGDFMEGAIRQLLAPFPMQGAPWSLWPDPAHEGGYGRFSAPLLQFIRDFYQVNGIVLDPVYTVKVLFSLERFLRGDLPPMGSCW</sequence>
<evidence type="ECO:0000313" key="7">
    <source>
        <dbReference type="Proteomes" id="UP000005551"/>
    </source>
</evidence>
<evidence type="ECO:0000256" key="3">
    <source>
        <dbReference type="ARBA" id="ARBA00022898"/>
    </source>
</evidence>
<comment type="caution">
    <text evidence="6">The sequence shown here is derived from an EMBL/GenBank/DDBJ whole genome shotgun (WGS) entry which is preliminary data.</text>
</comment>
<dbReference type="SUPFAM" id="SSF53686">
    <property type="entry name" value="Tryptophan synthase beta subunit-like PLP-dependent enzymes"/>
    <property type="match status" value="1"/>
</dbReference>
<evidence type="ECO:0000256" key="2">
    <source>
        <dbReference type="ARBA" id="ARBA00008639"/>
    </source>
</evidence>
<keyword evidence="7" id="KW-1185">Reference proteome</keyword>